<accession>A0A857KYH1</accession>
<dbReference type="PANTHER" id="PTHR10961">
    <property type="entry name" value="PEROXISOMAL SARCOSINE OXIDASE"/>
    <property type="match status" value="1"/>
</dbReference>
<keyword evidence="3" id="KW-0274">FAD</keyword>
<evidence type="ECO:0000256" key="4">
    <source>
        <dbReference type="ARBA" id="ARBA00023002"/>
    </source>
</evidence>
<sequence>MDTHVVVVGLGTSGSMALWQLAKRGVKAIGVEQFGVGHSRGSYAGDSRLFRSTVHEGTRYVPLLQRARQLWRELEAETGRHLYDECGALQIGQAGSGSLANSLACAEKYGLPYELLDADALRARYPQHRVDDDDAAVLDVHAGSLYPEASVFAAVEAAKSHGAQVVTNTEVLDFDEEGGRLKLVTSGEPIICDKVVVATGSWTMRLRPDLRGYLHVLPFALTWFMPHHPELFTPDRFPVFIRDSDGVHLYGTPTHDSYSVKVASDPQWAAIADPDEIPVFERTELRRIGAWAAKYLPDLNPEPVRHSMHHDLCAPGDFPIIDLDEDSGMVLLTAFSGRGFKFAPVYGELAADLITGERNDLYDPGFALSGHDR</sequence>
<keyword evidence="4 5" id="KW-0560">Oxidoreductase</keyword>
<evidence type="ECO:0000313" key="5">
    <source>
        <dbReference type="EMBL" id="QHN39957.1"/>
    </source>
</evidence>
<organism evidence="5">
    <name type="scientific">Gordonia amarae</name>
    <dbReference type="NCBI Taxonomy" id="36821"/>
    <lineage>
        <taxon>Bacteria</taxon>
        <taxon>Bacillati</taxon>
        <taxon>Actinomycetota</taxon>
        <taxon>Actinomycetes</taxon>
        <taxon>Mycobacteriales</taxon>
        <taxon>Gordoniaceae</taxon>
        <taxon>Gordonia</taxon>
    </lineage>
</organism>
<dbReference type="EC" id="1.5.3.2" evidence="5"/>
<dbReference type="Pfam" id="PF01266">
    <property type="entry name" value="DAO"/>
    <property type="match status" value="1"/>
</dbReference>
<dbReference type="InterPro" id="IPR036188">
    <property type="entry name" value="FAD/NAD-bd_sf"/>
</dbReference>
<name>A0A857KYH1_9ACTN</name>
<evidence type="ECO:0000256" key="3">
    <source>
        <dbReference type="ARBA" id="ARBA00022827"/>
    </source>
</evidence>
<dbReference type="EMBL" id="CP045810">
    <property type="protein sequence ID" value="QHN39957.1"/>
    <property type="molecule type" value="Genomic_DNA"/>
</dbReference>
<dbReference type="GO" id="GO:0008115">
    <property type="term" value="F:sarcosine oxidase activity"/>
    <property type="evidence" value="ECO:0007669"/>
    <property type="project" value="TreeGrafter"/>
</dbReference>
<dbReference type="SUPFAM" id="SSF51905">
    <property type="entry name" value="FAD/NAD(P)-binding domain"/>
    <property type="match status" value="1"/>
</dbReference>
<dbReference type="RefSeq" id="WP_005181496.1">
    <property type="nucleotide sequence ID" value="NZ_CP045804.1"/>
</dbReference>
<dbReference type="AlphaFoldDB" id="A0A857KYH1"/>
<dbReference type="GO" id="GO:0050131">
    <property type="term" value="F:N-methyl-L-amino-acid oxidase activity"/>
    <property type="evidence" value="ECO:0007669"/>
    <property type="project" value="UniProtKB-EC"/>
</dbReference>
<keyword evidence="2" id="KW-0285">Flavoprotein</keyword>
<evidence type="ECO:0000256" key="2">
    <source>
        <dbReference type="ARBA" id="ARBA00022630"/>
    </source>
</evidence>
<dbReference type="InterPro" id="IPR045170">
    <property type="entry name" value="MTOX"/>
</dbReference>
<evidence type="ECO:0000256" key="1">
    <source>
        <dbReference type="ARBA" id="ARBA00001974"/>
    </source>
</evidence>
<dbReference type="GO" id="GO:0050660">
    <property type="term" value="F:flavin adenine dinucleotide binding"/>
    <property type="evidence" value="ECO:0007669"/>
    <property type="project" value="InterPro"/>
</dbReference>
<dbReference type="InterPro" id="IPR006076">
    <property type="entry name" value="FAD-dep_OxRdtase"/>
</dbReference>
<dbReference type="NCBIfam" id="NF008425">
    <property type="entry name" value="PRK11259.1"/>
    <property type="match status" value="1"/>
</dbReference>
<comment type="cofactor">
    <cofactor evidence="1">
        <name>FAD</name>
        <dbReference type="ChEBI" id="CHEBI:57692"/>
    </cofactor>
</comment>
<proteinExistence type="predicted"/>
<dbReference type="PANTHER" id="PTHR10961:SF7">
    <property type="entry name" value="FAD DEPENDENT OXIDOREDUCTASE DOMAIN-CONTAINING PROTEIN"/>
    <property type="match status" value="1"/>
</dbReference>
<dbReference type="Gene3D" id="3.30.9.10">
    <property type="entry name" value="D-Amino Acid Oxidase, subunit A, domain 2"/>
    <property type="match status" value="1"/>
</dbReference>
<dbReference type="Gene3D" id="3.50.50.60">
    <property type="entry name" value="FAD/NAD(P)-binding domain"/>
    <property type="match status" value="1"/>
</dbReference>
<dbReference type="SUPFAM" id="SSF54373">
    <property type="entry name" value="FAD-linked reductases, C-terminal domain"/>
    <property type="match status" value="1"/>
</dbReference>
<reference evidence="5" key="1">
    <citation type="journal article" date="2021" name="Nat. Microbiol.">
        <title>Cocultivation of an ultrasmall environmental parasitic bacterium with lytic ability against bacteria associated with wastewater foams.</title>
        <authorList>
            <person name="Batinovic S."/>
            <person name="Rose J.J.A."/>
            <person name="Ratcliffe J."/>
            <person name="Seviour R.J."/>
            <person name="Petrovski S."/>
        </authorList>
    </citation>
    <scope>NUCLEOTIDE SEQUENCE</scope>
    <source>
        <strain evidence="5">CON44</strain>
    </source>
</reference>
<gene>
    <name evidence="5" type="primary">solA</name>
    <name evidence="5" type="ORF">GII30_13020</name>
</gene>
<protein>
    <submittedName>
        <fullName evidence="5">N-methyl-L-tryptophan oxidase</fullName>
        <ecNumber evidence="5">1.5.3.2</ecNumber>
    </submittedName>
</protein>